<dbReference type="Gene3D" id="3.10.50.40">
    <property type="match status" value="1"/>
</dbReference>
<keyword evidence="3" id="KW-0997">Cell inner membrane</keyword>
<keyword evidence="11" id="KW-0413">Isomerase</keyword>
<keyword evidence="11" id="KW-0697">Rotamase</keyword>
<evidence type="ECO:0000256" key="2">
    <source>
        <dbReference type="ARBA" id="ARBA00022475"/>
    </source>
</evidence>
<evidence type="ECO:0000256" key="3">
    <source>
        <dbReference type="ARBA" id="ARBA00022519"/>
    </source>
</evidence>
<dbReference type="GO" id="GO:0005886">
    <property type="term" value="C:plasma membrane"/>
    <property type="evidence" value="ECO:0007669"/>
    <property type="project" value="UniProtKB-SubCell"/>
</dbReference>
<evidence type="ECO:0000256" key="8">
    <source>
        <dbReference type="ARBA" id="ARBA00038408"/>
    </source>
</evidence>
<dbReference type="SUPFAM" id="SSF109998">
    <property type="entry name" value="Triger factor/SurA peptide-binding domain-like"/>
    <property type="match status" value="1"/>
</dbReference>
<evidence type="ECO:0000313" key="13">
    <source>
        <dbReference type="EMBL" id="ADD79696.1"/>
    </source>
</evidence>
<dbReference type="RefSeq" id="WP_013087683.1">
    <property type="nucleotide sequence ID" value="NC_014109.1"/>
</dbReference>
<evidence type="ECO:0000256" key="4">
    <source>
        <dbReference type="ARBA" id="ARBA00022692"/>
    </source>
</evidence>
<dbReference type="InterPro" id="IPR027304">
    <property type="entry name" value="Trigger_fact/SurA_dom_sf"/>
</dbReference>
<feature type="domain" description="PpiC" evidence="12">
    <location>
        <begin position="257"/>
        <end position="346"/>
    </location>
</feature>
<dbReference type="InterPro" id="IPR000297">
    <property type="entry name" value="PPIase_PpiC"/>
</dbReference>
<evidence type="ECO:0000256" key="7">
    <source>
        <dbReference type="ARBA" id="ARBA00023186"/>
    </source>
</evidence>
<sequence>MKKAISLMIILSIFMTGVGSYFLGNENSKKYIIKINGEQIHQDQFDQAFQKEKYFFLKNMHQEFLWKDHDQDLENFIRVQVLNKLIQETLLSQYSMKLGIKVSEDKIKEEIRNLSIFQENGKFDKRKYKSFLLRNQISGKTLSQEIKKNFLTKKVMQSYFLDEFLLPSESLEYAKFMFQKRKIQTLTLPILQYQKLQNVSEEEMEAYYQNYPDQFLSSRKARISYIKLDIESQYENLNLKEEEFEFYKKNKKFFTNPPKNYYSMIQLDSIKDAELMIEKLSQGFSFEELAKKFSTDPFSAKKNGSIGWIEKEFLPQVIVSANLKKIGQISKIIEFEGKYLIFRLDRSINKSYKTFLESKSEIHDILLKSKSSEKFYKIREFILEEIKENSSDLLLKTQKKFQMKIYRTDWFENENLPNSIDFQEVKKFIFSQNINQDFTQKNQNKKNIGIVEINKNLLFIIRIEDYCSEFVQPIHLVKEKIFKLISFRKAYEKVEKDGKFILDQLRNDQNVNKKTFFSEIGKISFQNEKTISRREIDRSSFLHQAFNMSISNRENPSYCMIRDGNQNLIIIKLTDIIREYPSTKEIELASSEVLRNFNFIVLESLFFNLFSHAKIDQKKMDF</sequence>
<keyword evidence="4" id="KW-0812">Transmembrane</keyword>
<keyword evidence="7" id="KW-0143">Chaperone</keyword>
<evidence type="ECO:0000259" key="12">
    <source>
        <dbReference type="PROSITE" id="PS50198"/>
    </source>
</evidence>
<dbReference type="AlphaFoldDB" id="D4G7W9"/>
<dbReference type="HOGENOM" id="CLU_023843_1_1_6"/>
<proteinExistence type="inferred from homology"/>
<organism evidence="13 14">
    <name type="scientific">Riesia pediculicola (strain USDA)</name>
    <dbReference type="NCBI Taxonomy" id="515618"/>
    <lineage>
        <taxon>Bacteria</taxon>
        <taxon>Pseudomonadati</taxon>
        <taxon>Pseudomonadota</taxon>
        <taxon>Gammaproteobacteria</taxon>
        <taxon>Enterobacterales</taxon>
        <taxon>Enterobacteriaceae</taxon>
        <taxon>Candidatus Riesia</taxon>
    </lineage>
</organism>
<dbReference type="STRING" id="515618.RIEPE_0161"/>
<dbReference type="EMBL" id="CP001085">
    <property type="protein sequence ID" value="ADD79696.1"/>
    <property type="molecule type" value="Genomic_DNA"/>
</dbReference>
<evidence type="ECO:0000256" key="9">
    <source>
        <dbReference type="ARBA" id="ARBA00040743"/>
    </source>
</evidence>
<keyword evidence="6" id="KW-0472">Membrane</keyword>
<dbReference type="KEGG" id="rip:RIEPE_0161"/>
<dbReference type="InterPro" id="IPR052029">
    <property type="entry name" value="PpiD_chaperone"/>
</dbReference>
<dbReference type="PANTHER" id="PTHR47529:SF1">
    <property type="entry name" value="PERIPLASMIC CHAPERONE PPID"/>
    <property type="match status" value="1"/>
</dbReference>
<dbReference type="GO" id="GO:0003755">
    <property type="term" value="F:peptidyl-prolyl cis-trans isomerase activity"/>
    <property type="evidence" value="ECO:0007669"/>
    <property type="project" value="UniProtKB-KW"/>
</dbReference>
<evidence type="ECO:0000256" key="1">
    <source>
        <dbReference type="ARBA" id="ARBA00004382"/>
    </source>
</evidence>
<dbReference type="InterPro" id="IPR046357">
    <property type="entry name" value="PPIase_dom_sf"/>
</dbReference>
<dbReference type="Proteomes" id="UP000001700">
    <property type="component" value="Chromosome"/>
</dbReference>
<name>D4G7W9_RIEPU</name>
<gene>
    <name evidence="13" type="ordered locus">RIEPE_0161</name>
</gene>
<protein>
    <recommendedName>
        <fullName evidence="9">Periplasmic chaperone PpiD</fullName>
    </recommendedName>
    <alternativeName>
        <fullName evidence="10">Periplasmic folding chaperone</fullName>
    </alternativeName>
</protein>
<dbReference type="PROSITE" id="PS50198">
    <property type="entry name" value="PPIC_PPIASE_2"/>
    <property type="match status" value="1"/>
</dbReference>
<dbReference type="PANTHER" id="PTHR47529">
    <property type="entry name" value="PEPTIDYL-PROLYL CIS-TRANS ISOMERASE D"/>
    <property type="match status" value="1"/>
</dbReference>
<reference evidence="13" key="1">
    <citation type="submission" date="2008-05" db="EMBL/GenBank/DDBJ databases">
        <title>Genome sequence of Riesia pediculicola USDA.</title>
        <authorList>
            <person name="Kirkness E.F."/>
        </authorList>
    </citation>
    <scope>NUCLEOTIDE SEQUENCE [LARGE SCALE GENOMIC DNA]</scope>
    <source>
        <strain evidence="13">USDA</strain>
    </source>
</reference>
<keyword evidence="14" id="KW-1185">Reference proteome</keyword>
<accession>D4G7W9</accession>
<dbReference type="Pfam" id="PF00639">
    <property type="entry name" value="Rotamase"/>
    <property type="match status" value="1"/>
</dbReference>
<evidence type="ECO:0000256" key="10">
    <source>
        <dbReference type="ARBA" id="ARBA00042775"/>
    </source>
</evidence>
<dbReference type="SUPFAM" id="SSF54534">
    <property type="entry name" value="FKBP-like"/>
    <property type="match status" value="1"/>
</dbReference>
<dbReference type="OrthoDB" id="9812372at2"/>
<evidence type="ECO:0000256" key="5">
    <source>
        <dbReference type="ARBA" id="ARBA00022989"/>
    </source>
</evidence>
<evidence type="ECO:0000256" key="11">
    <source>
        <dbReference type="PROSITE-ProRule" id="PRU00278"/>
    </source>
</evidence>
<comment type="subcellular location">
    <subcellularLocation>
        <location evidence="1">Cell inner membrane</location>
        <topology evidence="1">Single-pass type II membrane protein</topology>
        <orientation evidence="1">Periplasmic side</orientation>
    </subcellularLocation>
</comment>
<dbReference type="Pfam" id="PF13624">
    <property type="entry name" value="SurA_N_3"/>
    <property type="match status" value="1"/>
</dbReference>
<keyword evidence="5" id="KW-1133">Transmembrane helix</keyword>
<evidence type="ECO:0000313" key="14">
    <source>
        <dbReference type="Proteomes" id="UP000001700"/>
    </source>
</evidence>
<evidence type="ECO:0000256" key="6">
    <source>
        <dbReference type="ARBA" id="ARBA00023136"/>
    </source>
</evidence>
<comment type="similarity">
    <text evidence="8">Belongs to the PpiD chaperone family.</text>
</comment>
<dbReference type="Gene3D" id="1.10.4030.10">
    <property type="entry name" value="Porin chaperone SurA, peptide-binding domain"/>
    <property type="match status" value="1"/>
</dbReference>
<dbReference type="eggNOG" id="COG0760">
    <property type="taxonomic scope" value="Bacteria"/>
</dbReference>
<keyword evidence="2" id="KW-1003">Cell membrane</keyword>